<reference evidence="1 2" key="2">
    <citation type="journal article" date="2018" name="Nature">
        <title>Mutant phenotypes for thousands of bacterial genes of unknown function.</title>
        <authorList>
            <person name="Price M.N."/>
            <person name="Wetmore K.M."/>
            <person name="Waters R.J."/>
            <person name="Callaghan M."/>
            <person name="Ray J."/>
            <person name="Liu H."/>
            <person name="Kuehl J.V."/>
            <person name="Melnyk R.A."/>
            <person name="Lamson J.S."/>
            <person name="Suh Y."/>
            <person name="Carlson H.K."/>
            <person name="Esquivel Z."/>
            <person name="Sadeeshkumar H."/>
            <person name="Chakraborty R."/>
            <person name="Zane G.M."/>
            <person name="Rubin B.E."/>
            <person name="Wall J.D."/>
            <person name="Visel A."/>
            <person name="Bristow J."/>
            <person name="Blow M.J."/>
            <person name="Arkin A.P."/>
            <person name="Deutschbauer A.M."/>
        </authorList>
    </citation>
    <scope>NUCLEOTIDE SEQUENCE [LARGE SCALE GENOMIC DNA]</scope>
    <source>
        <strain evidence="1 2">FW300-N1B4</strain>
    </source>
</reference>
<accession>A0A161Z9Q1</accession>
<dbReference type="Proteomes" id="UP000076489">
    <property type="component" value="Unassembled WGS sequence"/>
</dbReference>
<gene>
    <name evidence="1" type="ORF">A1D17_02590</name>
</gene>
<organism evidence="1 2">
    <name type="scientific">Pseudomonas fluorescens</name>
    <dbReference type="NCBI Taxonomy" id="294"/>
    <lineage>
        <taxon>Bacteria</taxon>
        <taxon>Pseudomonadati</taxon>
        <taxon>Pseudomonadota</taxon>
        <taxon>Gammaproteobacteria</taxon>
        <taxon>Pseudomonadales</taxon>
        <taxon>Pseudomonadaceae</taxon>
        <taxon>Pseudomonas</taxon>
    </lineage>
</organism>
<proteinExistence type="predicted"/>
<evidence type="ECO:0000313" key="1">
    <source>
        <dbReference type="EMBL" id="KZN20447.1"/>
    </source>
</evidence>
<dbReference type="AlphaFoldDB" id="A0A161Z9Q1"/>
<dbReference type="OrthoDB" id="9973976at2"/>
<comment type="caution">
    <text evidence="1">The sequence shown here is derived from an EMBL/GenBank/DDBJ whole genome shotgun (WGS) entry which is preliminary data.</text>
</comment>
<dbReference type="RefSeq" id="WP_063340491.1">
    <property type="nucleotide sequence ID" value="NZ_LUKJ01000002.1"/>
</dbReference>
<sequence>MKRPLSIVLADAFDRAAHDVFVAPQAHSALGDPAPTKWDSWVYWCRGFAAGLFNDGISMPLLKRVVNGIRRKAKPKATVPEPIMPLTRGALENDRLC</sequence>
<dbReference type="EMBL" id="LUKJ01000002">
    <property type="protein sequence ID" value="KZN20447.1"/>
    <property type="molecule type" value="Genomic_DNA"/>
</dbReference>
<evidence type="ECO:0000313" key="2">
    <source>
        <dbReference type="Proteomes" id="UP000076489"/>
    </source>
</evidence>
<name>A0A161Z9Q1_PSEFL</name>
<protein>
    <submittedName>
        <fullName evidence="1">Uncharacterized protein</fullName>
    </submittedName>
</protein>
<reference evidence="2" key="1">
    <citation type="submission" date="2016-03" db="EMBL/GenBank/DDBJ databases">
        <authorList>
            <person name="Ray J."/>
            <person name="Price M."/>
            <person name="Deutschbauer A."/>
        </authorList>
    </citation>
    <scope>NUCLEOTIDE SEQUENCE [LARGE SCALE GENOMIC DNA]</scope>
    <source>
        <strain evidence="2">FW300-N1B4</strain>
    </source>
</reference>